<gene>
    <name evidence="1" type="ORF">S06H3_51830</name>
</gene>
<protein>
    <submittedName>
        <fullName evidence="1">Uncharacterized protein</fullName>
    </submittedName>
</protein>
<dbReference type="AlphaFoldDB" id="X1PAM2"/>
<accession>X1PAM2</accession>
<comment type="caution">
    <text evidence="1">The sequence shown here is derived from an EMBL/GenBank/DDBJ whole genome shotgun (WGS) entry which is preliminary data.</text>
</comment>
<organism evidence="1">
    <name type="scientific">marine sediment metagenome</name>
    <dbReference type="NCBI Taxonomy" id="412755"/>
    <lineage>
        <taxon>unclassified sequences</taxon>
        <taxon>metagenomes</taxon>
        <taxon>ecological metagenomes</taxon>
    </lineage>
</organism>
<feature type="non-terminal residue" evidence="1">
    <location>
        <position position="1"/>
    </location>
</feature>
<name>X1PAM2_9ZZZZ</name>
<dbReference type="EMBL" id="BARV01032920">
    <property type="protein sequence ID" value="GAI39486.1"/>
    <property type="molecule type" value="Genomic_DNA"/>
</dbReference>
<evidence type="ECO:0000313" key="1">
    <source>
        <dbReference type="EMBL" id="GAI39486.1"/>
    </source>
</evidence>
<sequence>RAEKSPTVEALKKMLATSDKLFGDDQAIEQITRFFKEASDLVPEVKKLLTSLKQPAPPMKEINKMEVVET</sequence>
<reference evidence="1" key="1">
    <citation type="journal article" date="2014" name="Front. Microbiol.">
        <title>High frequency of phylogenetically diverse reductive dehalogenase-homologous genes in deep subseafloor sedimentary metagenomes.</title>
        <authorList>
            <person name="Kawai M."/>
            <person name="Futagami T."/>
            <person name="Toyoda A."/>
            <person name="Takaki Y."/>
            <person name="Nishi S."/>
            <person name="Hori S."/>
            <person name="Arai W."/>
            <person name="Tsubouchi T."/>
            <person name="Morono Y."/>
            <person name="Uchiyama I."/>
            <person name="Ito T."/>
            <person name="Fujiyama A."/>
            <person name="Inagaki F."/>
            <person name="Takami H."/>
        </authorList>
    </citation>
    <scope>NUCLEOTIDE SEQUENCE</scope>
    <source>
        <strain evidence="1">Expedition CK06-06</strain>
    </source>
</reference>
<proteinExistence type="predicted"/>